<dbReference type="InterPro" id="IPR036388">
    <property type="entry name" value="WH-like_DNA-bd_sf"/>
</dbReference>
<dbReference type="AlphaFoldDB" id="A0A285PHH2"/>
<dbReference type="InterPro" id="IPR036390">
    <property type="entry name" value="WH_DNA-bd_sf"/>
</dbReference>
<dbReference type="RefSeq" id="WP_097155250.1">
    <property type="nucleotide sequence ID" value="NZ_OBEL01000006.1"/>
</dbReference>
<dbReference type="InterPro" id="IPR000835">
    <property type="entry name" value="HTH_MarR-typ"/>
</dbReference>
<dbReference type="InterPro" id="IPR039422">
    <property type="entry name" value="MarR/SlyA-like"/>
</dbReference>
<dbReference type="GO" id="GO:0003677">
    <property type="term" value="F:DNA binding"/>
    <property type="evidence" value="ECO:0007669"/>
    <property type="project" value="UniProtKB-KW"/>
</dbReference>
<sequence length="177" mass="20351">MTDKKNDQNLPMITFPMSEQDGISFEIIELLFFAYRDFVADPDSMLAGIGYGRAHHRVLHFVNRSPGIPVAHLLEILKITKQSLARVLKQLIEDGYIAQQTGDKDRRQRLLFPTQKGRDLALQLSRCQARRIEQALISLPPETKETAKAFLYSLIEQNDRPLVRQLNSQQDRQDHAL</sequence>
<evidence type="ECO:0000256" key="3">
    <source>
        <dbReference type="ARBA" id="ARBA00023163"/>
    </source>
</evidence>
<keyword evidence="1" id="KW-0805">Transcription regulation</keyword>
<proteinExistence type="predicted"/>
<dbReference type="PANTHER" id="PTHR33164">
    <property type="entry name" value="TRANSCRIPTIONAL REGULATOR, MARR FAMILY"/>
    <property type="match status" value="1"/>
</dbReference>
<dbReference type="Proteomes" id="UP000219439">
    <property type="component" value="Unassembled WGS sequence"/>
</dbReference>
<accession>A0A285PHH2</accession>
<dbReference type="PANTHER" id="PTHR33164:SF44">
    <property type="entry name" value="TRANSCRIPTIONAL REGULATORY PROTEIN"/>
    <property type="match status" value="1"/>
</dbReference>
<dbReference type="OrthoDB" id="9799368at2"/>
<feature type="domain" description="HTH marR-type" evidence="4">
    <location>
        <begin position="24"/>
        <end position="156"/>
    </location>
</feature>
<dbReference type="PROSITE" id="PS01117">
    <property type="entry name" value="HTH_MARR_1"/>
    <property type="match status" value="1"/>
</dbReference>
<gene>
    <name evidence="5" type="ORF">SAMN06265368_3979</name>
</gene>
<protein>
    <submittedName>
        <fullName evidence="5">DNA-binding transcriptional regulator, MarR family</fullName>
    </submittedName>
</protein>
<dbReference type="GO" id="GO:0003700">
    <property type="term" value="F:DNA-binding transcription factor activity"/>
    <property type="evidence" value="ECO:0007669"/>
    <property type="project" value="InterPro"/>
</dbReference>
<evidence type="ECO:0000256" key="1">
    <source>
        <dbReference type="ARBA" id="ARBA00023015"/>
    </source>
</evidence>
<evidence type="ECO:0000259" key="4">
    <source>
        <dbReference type="PROSITE" id="PS50995"/>
    </source>
</evidence>
<dbReference type="PROSITE" id="PS50995">
    <property type="entry name" value="HTH_MARR_2"/>
    <property type="match status" value="1"/>
</dbReference>
<keyword evidence="2 5" id="KW-0238">DNA-binding</keyword>
<dbReference type="SMART" id="SM00347">
    <property type="entry name" value="HTH_MARR"/>
    <property type="match status" value="1"/>
</dbReference>
<dbReference type="GO" id="GO:0006950">
    <property type="term" value="P:response to stress"/>
    <property type="evidence" value="ECO:0007669"/>
    <property type="project" value="TreeGrafter"/>
</dbReference>
<reference evidence="5 6" key="1">
    <citation type="submission" date="2017-09" db="EMBL/GenBank/DDBJ databases">
        <authorList>
            <person name="Ehlers B."/>
            <person name="Leendertz F.H."/>
        </authorList>
    </citation>
    <scope>NUCLEOTIDE SEQUENCE [LARGE SCALE GENOMIC DNA]</scope>
    <source>
        <strain evidence="5 6">DSM 18289</strain>
    </source>
</reference>
<dbReference type="InterPro" id="IPR023187">
    <property type="entry name" value="Tscrpt_reg_MarR-type_CS"/>
</dbReference>
<name>A0A285PHH2_9HYPH</name>
<keyword evidence="6" id="KW-1185">Reference proteome</keyword>
<evidence type="ECO:0000256" key="2">
    <source>
        <dbReference type="ARBA" id="ARBA00023125"/>
    </source>
</evidence>
<evidence type="ECO:0000313" key="6">
    <source>
        <dbReference type="Proteomes" id="UP000219439"/>
    </source>
</evidence>
<dbReference type="Pfam" id="PF12802">
    <property type="entry name" value="MarR_2"/>
    <property type="match status" value="1"/>
</dbReference>
<dbReference type="EMBL" id="OBEL01000006">
    <property type="protein sequence ID" value="SNZ20868.1"/>
    <property type="molecule type" value="Genomic_DNA"/>
</dbReference>
<dbReference type="SUPFAM" id="SSF46785">
    <property type="entry name" value="Winged helix' DNA-binding domain"/>
    <property type="match status" value="1"/>
</dbReference>
<organism evidence="5 6">
    <name type="scientific">Cohaesibacter gelatinilyticus</name>
    <dbReference type="NCBI Taxonomy" id="372072"/>
    <lineage>
        <taxon>Bacteria</taxon>
        <taxon>Pseudomonadati</taxon>
        <taxon>Pseudomonadota</taxon>
        <taxon>Alphaproteobacteria</taxon>
        <taxon>Hyphomicrobiales</taxon>
        <taxon>Cohaesibacteraceae</taxon>
    </lineage>
</organism>
<dbReference type="Gene3D" id="1.10.10.10">
    <property type="entry name" value="Winged helix-like DNA-binding domain superfamily/Winged helix DNA-binding domain"/>
    <property type="match status" value="1"/>
</dbReference>
<keyword evidence="3" id="KW-0804">Transcription</keyword>
<evidence type="ECO:0000313" key="5">
    <source>
        <dbReference type="EMBL" id="SNZ20868.1"/>
    </source>
</evidence>